<accession>A0A2U1CMY1</accession>
<comment type="caution">
    <text evidence="5">The sequence shown here is derived from an EMBL/GenBank/DDBJ whole genome shotgun (WGS) entry which is preliminary data.</text>
</comment>
<feature type="site" description="Critical for activity" evidence="3">
    <location>
        <position position="173"/>
    </location>
</feature>
<comment type="function">
    <text evidence="1">Has lipid A 3-O-deacylase activity. Hydrolyzes the ester bond at the 3 position of lipid A, a bioactive component of lipopolysaccharide (LPS), thereby releasing the primary fatty acyl moiety.</text>
</comment>
<dbReference type="InterPro" id="IPR011250">
    <property type="entry name" value="OMP/PagP_B-barrel"/>
</dbReference>
<name>A0A2U1CMY1_9BURK</name>
<keyword evidence="6" id="KW-1185">Reference proteome</keyword>
<sequence length="194" mass="21341">MNTYASMRTARAAPPAMLAAALALALLGSPVHAQTAAPRHQAAAPGQGFSLQYGYHSKYQRLGLAYETPSLWRYDFSNNGRIDLNVELGASYWKASGNREPDSMWQVSAVPMLRWWPSDTYYLEAGVGPSLLSRAHFAGKQLSTRFQFTSHIGGGILVGDAHRFGLRYTHVSNASIKTPNPGLDLIEVSYTYQF</sequence>
<evidence type="ECO:0000256" key="1">
    <source>
        <dbReference type="PIRNR" id="PIRNR029681"/>
    </source>
</evidence>
<evidence type="ECO:0000313" key="6">
    <source>
        <dbReference type="Proteomes" id="UP000246145"/>
    </source>
</evidence>
<dbReference type="OrthoDB" id="5297282at2"/>
<gene>
    <name evidence="5" type="ORF">C7440_1855</name>
</gene>
<dbReference type="SUPFAM" id="SSF56925">
    <property type="entry name" value="OMPA-like"/>
    <property type="match status" value="1"/>
</dbReference>
<dbReference type="Proteomes" id="UP000246145">
    <property type="component" value="Unassembled WGS sequence"/>
</dbReference>
<comment type="subunit">
    <text evidence="1">Homodimer.</text>
</comment>
<comment type="subcellular location">
    <subcellularLocation>
        <location evidence="1">Cell outer membrane</location>
        <topology evidence="1">Multi-pass membrane protein</topology>
    </subcellularLocation>
</comment>
<keyword evidence="1" id="KW-0998">Cell outer membrane</keyword>
<feature type="chain" id="PRO_5015725139" description="Lipid A deacylase" evidence="4">
    <location>
        <begin position="34"/>
        <end position="194"/>
    </location>
</feature>
<dbReference type="EC" id="3.1.1.77" evidence="1"/>
<feature type="active site" description="Charge relay system" evidence="2">
    <location>
        <position position="172"/>
    </location>
</feature>
<reference evidence="5 6" key="1">
    <citation type="submission" date="2018-04" db="EMBL/GenBank/DDBJ databases">
        <title>Genomic Encyclopedia of Type Strains, Phase IV (KMG-IV): sequencing the most valuable type-strain genomes for metagenomic binning, comparative biology and taxonomic classification.</title>
        <authorList>
            <person name="Goeker M."/>
        </authorList>
    </citation>
    <scope>NUCLEOTIDE SEQUENCE [LARGE SCALE GENOMIC DNA]</scope>
    <source>
        <strain evidence="5 6">DSM 10065</strain>
    </source>
</reference>
<dbReference type="EMBL" id="QEKO01000002">
    <property type="protein sequence ID" value="PVY62362.1"/>
    <property type="molecule type" value="Genomic_DNA"/>
</dbReference>
<comment type="catalytic activity">
    <reaction evidence="1">
        <text>a 3-(acyloxy)acyl derivative of bacterial toxin + H2O = a 3-hydroxyacyl derivative of bacterial toxin + a fatty acid + H(+)</text>
        <dbReference type="Rhea" id="RHEA:12032"/>
        <dbReference type="ChEBI" id="CHEBI:15377"/>
        <dbReference type="ChEBI" id="CHEBI:15378"/>
        <dbReference type="ChEBI" id="CHEBI:28868"/>
        <dbReference type="ChEBI" id="CHEBI:136853"/>
        <dbReference type="ChEBI" id="CHEBI:140675"/>
        <dbReference type="EC" id="3.1.1.77"/>
    </reaction>
</comment>
<dbReference type="GO" id="GO:0009279">
    <property type="term" value="C:cell outer membrane"/>
    <property type="evidence" value="ECO:0007669"/>
    <property type="project" value="UniProtKB-SubCell"/>
</dbReference>
<keyword evidence="1" id="KW-0472">Membrane</keyword>
<dbReference type="PIRSF" id="PIRSF029681">
    <property type="entry name" value="PagL"/>
    <property type="match status" value="1"/>
</dbReference>
<dbReference type="Pfam" id="PF09411">
    <property type="entry name" value="PagL"/>
    <property type="match status" value="1"/>
</dbReference>
<keyword evidence="4" id="KW-0732">Signal</keyword>
<dbReference type="STRING" id="1231391.GCA_000308195_00569"/>
<evidence type="ECO:0000256" key="2">
    <source>
        <dbReference type="PIRSR" id="PIRSR029681-1"/>
    </source>
</evidence>
<dbReference type="GO" id="GO:0050528">
    <property type="term" value="F:acyloxyacyl hydrolase activity"/>
    <property type="evidence" value="ECO:0007669"/>
    <property type="project" value="UniProtKB-EC"/>
</dbReference>
<organism evidence="5 6">
    <name type="scientific">Pusillimonas noertemannii</name>
    <dbReference type="NCBI Taxonomy" id="305977"/>
    <lineage>
        <taxon>Bacteria</taxon>
        <taxon>Pseudomonadati</taxon>
        <taxon>Pseudomonadota</taxon>
        <taxon>Betaproteobacteria</taxon>
        <taxon>Burkholderiales</taxon>
        <taxon>Alcaligenaceae</taxon>
        <taxon>Pusillimonas</taxon>
    </lineage>
</organism>
<dbReference type="RefSeq" id="WP_116518319.1">
    <property type="nucleotide sequence ID" value="NZ_JACCEX010000002.1"/>
</dbReference>
<proteinExistence type="inferred from homology"/>
<dbReference type="Gene3D" id="2.40.160.20">
    <property type="match status" value="1"/>
</dbReference>
<feature type="active site" description="Charge relay system" evidence="2">
    <location>
        <position position="184"/>
    </location>
</feature>
<feature type="signal peptide" evidence="4">
    <location>
        <begin position="1"/>
        <end position="33"/>
    </location>
</feature>
<dbReference type="InterPro" id="IPR018550">
    <property type="entry name" value="Lipid-A_deacylase-rel"/>
</dbReference>
<evidence type="ECO:0000313" key="5">
    <source>
        <dbReference type="EMBL" id="PVY62362.1"/>
    </source>
</evidence>
<evidence type="ECO:0000256" key="4">
    <source>
        <dbReference type="SAM" id="SignalP"/>
    </source>
</evidence>
<dbReference type="AlphaFoldDB" id="A0A2U1CMY1"/>
<comment type="similarity">
    <text evidence="1">Belongs to the PagL family.</text>
</comment>
<evidence type="ECO:0000256" key="3">
    <source>
        <dbReference type="PIRSR" id="PIRSR029681-2"/>
    </source>
</evidence>
<feature type="active site" description="Charge relay system" evidence="2">
    <location>
        <position position="170"/>
    </location>
</feature>
<keyword evidence="1" id="KW-0378">Hydrolase</keyword>
<protein>
    <recommendedName>
        <fullName evidence="1">Lipid A deacylase</fullName>
        <ecNumber evidence="1">3.1.1.77</ecNumber>
    </recommendedName>
    <alternativeName>
        <fullName evidence="1">LPS 3-O-deacylase</fullName>
    </alternativeName>
    <alternativeName>
        <fullName evidence="1">Outer membrane enzyme</fullName>
    </alternativeName>
</protein>